<dbReference type="GO" id="GO:0016887">
    <property type="term" value="F:ATP hydrolysis activity"/>
    <property type="evidence" value="ECO:0007669"/>
    <property type="project" value="TreeGrafter"/>
</dbReference>
<evidence type="ECO:0000313" key="5">
    <source>
        <dbReference type="EMBL" id="SSY93786.1"/>
    </source>
</evidence>
<proteinExistence type="inferred from homology"/>
<dbReference type="GO" id="GO:0005524">
    <property type="term" value="F:ATP binding"/>
    <property type="evidence" value="ECO:0007669"/>
    <property type="project" value="UniProtKB-KW"/>
</dbReference>
<evidence type="ECO:0000256" key="2">
    <source>
        <dbReference type="ARBA" id="ARBA00022741"/>
    </source>
</evidence>
<dbReference type="Proteomes" id="UP000253728">
    <property type="component" value="Unassembled WGS sequence"/>
</dbReference>
<dbReference type="PANTHER" id="PTHR30258">
    <property type="entry name" value="TYPE II SECRETION SYSTEM PROTEIN GSPE-RELATED"/>
    <property type="match status" value="1"/>
</dbReference>
<dbReference type="SUPFAM" id="SSF52540">
    <property type="entry name" value="P-loop containing nucleoside triphosphate hydrolases"/>
    <property type="match status" value="1"/>
</dbReference>
<dbReference type="InterPro" id="IPR027417">
    <property type="entry name" value="P-loop_NTPase"/>
</dbReference>
<gene>
    <name evidence="5" type="primary">epsE</name>
    <name evidence="5" type="ORF">NCTC5908_00551</name>
</gene>
<dbReference type="PROSITE" id="PS00662">
    <property type="entry name" value="T2SP_E"/>
    <property type="match status" value="1"/>
</dbReference>
<dbReference type="Pfam" id="PF00437">
    <property type="entry name" value="T2SSE"/>
    <property type="match status" value="1"/>
</dbReference>
<accession>A0A336N466</accession>
<sequence length="160" mass="18013">MTAEDPIEIQLPGIIQSQVNPQIGLDFSRLLRTFLRQDPDIIMLGEIRDEESAAMALRAAQTGHLVLSTLHTNDAASAISRLQQLGIQQHEIDSSLLLVIAQRLVRKRCQKCGENSTRFCDCHQGYKGRIGVYQFLQPDVSQNQSYQLDFQNLYASALEK</sequence>
<keyword evidence="3" id="KW-0067">ATP-binding</keyword>
<dbReference type="EMBL" id="UFSP01000001">
    <property type="protein sequence ID" value="SSY93786.1"/>
    <property type="molecule type" value="Genomic_DNA"/>
</dbReference>
<dbReference type="InterPro" id="IPR001482">
    <property type="entry name" value="T2SS/T4SS_dom"/>
</dbReference>
<organism evidence="5 6">
    <name type="scientific">Aggregatibacter aphrophilus</name>
    <name type="common">Haemophilus aphrophilus</name>
    <dbReference type="NCBI Taxonomy" id="732"/>
    <lineage>
        <taxon>Bacteria</taxon>
        <taxon>Pseudomonadati</taxon>
        <taxon>Pseudomonadota</taxon>
        <taxon>Gammaproteobacteria</taxon>
        <taxon>Pasteurellales</taxon>
        <taxon>Pasteurellaceae</taxon>
        <taxon>Aggregatibacter</taxon>
    </lineage>
</organism>
<protein>
    <submittedName>
        <fullName evidence="5">Type II traffic warden ATPase</fullName>
    </submittedName>
</protein>
<dbReference type="PANTHER" id="PTHR30258:SF1">
    <property type="entry name" value="PROTEIN TRANSPORT PROTEIN HOFB HOMOLOG"/>
    <property type="match status" value="1"/>
</dbReference>
<dbReference type="CDD" id="cd01129">
    <property type="entry name" value="PulE-GspE-like"/>
    <property type="match status" value="1"/>
</dbReference>
<evidence type="ECO:0000256" key="3">
    <source>
        <dbReference type="ARBA" id="ARBA00022840"/>
    </source>
</evidence>
<dbReference type="AlphaFoldDB" id="A0A336N466"/>
<comment type="similarity">
    <text evidence="1">Belongs to the GSP E family.</text>
</comment>
<keyword evidence="2" id="KW-0547">Nucleotide-binding</keyword>
<reference evidence="5 6" key="1">
    <citation type="submission" date="2018-06" db="EMBL/GenBank/DDBJ databases">
        <authorList>
            <consortium name="Pathogen Informatics"/>
            <person name="Doyle S."/>
        </authorList>
    </citation>
    <scope>NUCLEOTIDE SEQUENCE [LARGE SCALE GENOMIC DNA]</scope>
    <source>
        <strain evidence="5 6">NCTC5908</strain>
    </source>
</reference>
<evidence type="ECO:0000259" key="4">
    <source>
        <dbReference type="PROSITE" id="PS00662"/>
    </source>
</evidence>
<evidence type="ECO:0000256" key="1">
    <source>
        <dbReference type="ARBA" id="ARBA00006611"/>
    </source>
</evidence>
<dbReference type="GO" id="GO:0005886">
    <property type="term" value="C:plasma membrane"/>
    <property type="evidence" value="ECO:0007669"/>
    <property type="project" value="TreeGrafter"/>
</dbReference>
<name>A0A336N466_AGGAP</name>
<feature type="domain" description="Bacterial type II secretion system protein E" evidence="4">
    <location>
        <begin position="35"/>
        <end position="49"/>
    </location>
</feature>
<evidence type="ECO:0000313" key="6">
    <source>
        <dbReference type="Proteomes" id="UP000253728"/>
    </source>
</evidence>
<dbReference type="Gene3D" id="3.40.50.300">
    <property type="entry name" value="P-loop containing nucleotide triphosphate hydrolases"/>
    <property type="match status" value="1"/>
</dbReference>